<feature type="chain" id="PRO_5009942839" evidence="2">
    <location>
        <begin position="32"/>
        <end position="485"/>
    </location>
</feature>
<dbReference type="GO" id="GO:0004130">
    <property type="term" value="F:cytochrome-c peroxidase activity"/>
    <property type="evidence" value="ECO:0007669"/>
    <property type="project" value="TreeGrafter"/>
</dbReference>
<accession>A0A1N7IUL7</accession>
<dbReference type="InterPro" id="IPR051395">
    <property type="entry name" value="Cytochrome_c_Peroxidase/MauG"/>
</dbReference>
<dbReference type="AlphaFoldDB" id="A0A1N7IUL7"/>
<dbReference type="Gene3D" id="1.10.760.10">
    <property type="entry name" value="Cytochrome c-like domain"/>
    <property type="match status" value="1"/>
</dbReference>
<evidence type="ECO:0000313" key="3">
    <source>
        <dbReference type="EMBL" id="SIS40707.1"/>
    </source>
</evidence>
<dbReference type="Pfam" id="PF06537">
    <property type="entry name" value="DHOR"/>
    <property type="match status" value="1"/>
</dbReference>
<dbReference type="PANTHER" id="PTHR30600">
    <property type="entry name" value="CYTOCHROME C PEROXIDASE-RELATED"/>
    <property type="match status" value="1"/>
</dbReference>
<evidence type="ECO:0000256" key="2">
    <source>
        <dbReference type="SAM" id="SignalP"/>
    </source>
</evidence>
<gene>
    <name evidence="3" type="ORF">SAMN05421760_101147</name>
</gene>
<dbReference type="PIRSF" id="PIRSF028099">
    <property type="entry name" value="DUF1111"/>
    <property type="match status" value="1"/>
</dbReference>
<dbReference type="RefSeq" id="WP_054339770.1">
    <property type="nucleotide sequence ID" value="NZ_FTOE01000001.1"/>
</dbReference>
<name>A0A1N7IUL7_9GAMM</name>
<keyword evidence="2" id="KW-0732">Signal</keyword>
<dbReference type="EMBL" id="FTOE01000001">
    <property type="protein sequence ID" value="SIS40707.1"/>
    <property type="molecule type" value="Genomic_DNA"/>
</dbReference>
<dbReference type="InterPro" id="IPR010538">
    <property type="entry name" value="DHOR"/>
</dbReference>
<protein>
    <submittedName>
        <fullName evidence="3">CxxC motif-containing protein, DUF1111 family</fullName>
    </submittedName>
</protein>
<dbReference type="InterPro" id="IPR036909">
    <property type="entry name" value="Cyt_c-like_dom_sf"/>
</dbReference>
<dbReference type="PANTHER" id="PTHR30600:SF4">
    <property type="entry name" value="CYTOCHROME C DOMAIN-CONTAINING PROTEIN"/>
    <property type="match status" value="1"/>
</dbReference>
<feature type="compositionally biased region" description="Basic and acidic residues" evidence="1">
    <location>
        <begin position="39"/>
        <end position="50"/>
    </location>
</feature>
<dbReference type="Proteomes" id="UP000185999">
    <property type="component" value="Unassembled WGS sequence"/>
</dbReference>
<feature type="region of interest" description="Disordered" evidence="1">
    <location>
        <begin position="35"/>
        <end position="57"/>
    </location>
</feature>
<dbReference type="GO" id="GO:0009055">
    <property type="term" value="F:electron transfer activity"/>
    <property type="evidence" value="ECO:0007669"/>
    <property type="project" value="InterPro"/>
</dbReference>
<feature type="signal peptide" evidence="2">
    <location>
        <begin position="1"/>
        <end position="31"/>
    </location>
</feature>
<evidence type="ECO:0000313" key="4">
    <source>
        <dbReference type="Proteomes" id="UP000185999"/>
    </source>
</evidence>
<sequence>MKRFYLVLIIIAIAAPTATIATLLGFSQAQASPAYASEPHPDAPYKKPERAFSSPSANLTQEEQMAFTLGRSLFKKIWVSSPSSTTASDGLGPLYNARSCLRCHIRNGRGHPIETNNLKNPAGSIIMRLSIPAQTPQQQAMLDAGKIGVIPEPIYGTQLQDLSVQGLQAEGRINVRYQEIAVRFPDDTATVSLRKPEYRVEQLQYGPLHAETQLSLRVAPPMIGLGLLAAIKETDIIANEDPDDHNHDGISGRTNHVWDIEQQQSVIGRFGWKAGNPTLKQQNNAALHADMGISSPMFPKGAGECTTQQIRCQAMPNGNSAHLDNAEASAQIVDWIEFYTRNLAVPAQRNTTTKTVINGEKLFTQIGCQQCHTPRYVTTGDAPAAQANQTIWPYTDLLLHDMGEGLADHRPEFVATGREWRTPPLWGIGLTQAVSQHTQFLHDGRARNLLEAILWHGGEAEASKRRFMQLTPSNRHHLITFVESL</sequence>
<dbReference type="GO" id="GO:0020037">
    <property type="term" value="F:heme binding"/>
    <property type="evidence" value="ECO:0007669"/>
    <property type="project" value="InterPro"/>
</dbReference>
<reference evidence="4" key="1">
    <citation type="submission" date="2017-01" db="EMBL/GenBank/DDBJ databases">
        <authorList>
            <person name="Varghese N."/>
            <person name="Submissions S."/>
        </authorList>
    </citation>
    <scope>NUCLEOTIDE SEQUENCE [LARGE SCALE GENOMIC DNA]</scope>
    <source>
        <strain evidence="4">DSM 22306</strain>
    </source>
</reference>
<keyword evidence="4" id="KW-1185">Reference proteome</keyword>
<dbReference type="SUPFAM" id="SSF46626">
    <property type="entry name" value="Cytochrome c"/>
    <property type="match status" value="1"/>
</dbReference>
<evidence type="ECO:0000256" key="1">
    <source>
        <dbReference type="SAM" id="MobiDB-lite"/>
    </source>
</evidence>
<dbReference type="STRING" id="619304.SAMN05421760_101147"/>
<organism evidence="3 4">
    <name type="scientific">Neptunomonas antarctica</name>
    <dbReference type="NCBI Taxonomy" id="619304"/>
    <lineage>
        <taxon>Bacteria</taxon>
        <taxon>Pseudomonadati</taxon>
        <taxon>Pseudomonadota</taxon>
        <taxon>Gammaproteobacteria</taxon>
        <taxon>Oceanospirillales</taxon>
        <taxon>Oceanospirillaceae</taxon>
        <taxon>Neptunomonas</taxon>
    </lineage>
</organism>
<dbReference type="OrthoDB" id="9805202at2"/>
<proteinExistence type="predicted"/>